<keyword evidence="6 7" id="KW-0624">Polysaccharide degradation</keyword>
<evidence type="ECO:0000256" key="3">
    <source>
        <dbReference type="ARBA" id="ARBA00022801"/>
    </source>
</evidence>
<evidence type="ECO:0000256" key="8">
    <source>
        <dbReference type="RuleBase" id="RU361166"/>
    </source>
</evidence>
<comment type="similarity">
    <text evidence="1 7 8">Belongs to the glycosyl hydrolase 9 (cellulase E) family.</text>
</comment>
<dbReference type="Pfam" id="PF00759">
    <property type="entry name" value="Glyco_hydro_9"/>
    <property type="match status" value="1"/>
</dbReference>
<feature type="active site" evidence="7">
    <location>
        <position position="607"/>
    </location>
</feature>
<dbReference type="SUPFAM" id="SSF48208">
    <property type="entry name" value="Six-hairpin glycosidases"/>
    <property type="match status" value="1"/>
</dbReference>
<dbReference type="InterPro" id="IPR012291">
    <property type="entry name" value="CBM2_carb-bd_dom_sf"/>
</dbReference>
<dbReference type="CDD" id="cd02850">
    <property type="entry name" value="E_set_Cellulase_N"/>
    <property type="match status" value="1"/>
</dbReference>
<dbReference type="Proteomes" id="UP000267408">
    <property type="component" value="Unassembled WGS sequence"/>
</dbReference>
<dbReference type="InterPro" id="IPR012341">
    <property type="entry name" value="6hp_glycosidase-like_sf"/>
</dbReference>
<dbReference type="Gene3D" id="2.60.40.10">
    <property type="entry name" value="Immunoglobulins"/>
    <property type="match status" value="1"/>
</dbReference>
<feature type="domain" description="CBM2" evidence="9">
    <location>
        <begin position="735"/>
        <end position="843"/>
    </location>
</feature>
<proteinExistence type="inferred from homology"/>
<sequence>MPPIPSGRGLSRRAAAVLTGLALAAGGVTALSPATAGAATATPGSATAGAATATPGSAAVGAPADFPVRVNQLGYLPDGPKRATVVSSATAPLAWQLRDSAGAQVASGTTTVHGADQASGQSTHLVDFGAYTGTGSGFTLVVGGLASHPFDISAALYDGLRADSLNFFYQQRSGIAIDANLASGSAYARPAGHLGVAPNKGDTSVPCQAGVCDYRLDVRGGWYDAGDQGKYVVNGGIATWELVNSFERARRSGGDAALGDSTLRVPERGNGVPDVLDEARWELDFLLRMQVPDGKPMAGMAFHKIHDAQWTALPTRPELDDQQRELHKPSTAATLNLAATAAQCARVYAPYDAAFAARCLDAARRAWTAAKANPNVLAPATDSTGGGAYEDADVSDEFYWAAAELLATTGESQYRDAVTSSPLHTKPVDAFWWGGTATLGRITLATVPGVALPADDVARLRGLLTGAADGYLSTMGGQGYAVPLAPDGYVWGSNSSVANNAMVLGVAYDLTGAARYRTGALETMDYLLGRNALDRSYVSGYGERASENDHHRFWAHQNDASLPHPPAGSFAGGPNSGLQDPVAEAQLAGCAPAACYVDDIGSYSTNEVAINWNASLAWLAAFASERHAAPATPAVQVAPAAVTVPEGGSATVAVKLSAAPAQDVTVTATRTSGDTDLSATTASLLFTPANWATAQQVSLSAAQDADTAAGSALFTVGGPGVQSATFTATEADDDTAPPAASCAVAYKVDSSWGNGFTATVTVKNTGASAVSGWTLGWSFGGDQRISNAWNATVSQSGSTVTARDAGWNGALAPGASASFGFQATYSGTNATPARFTVNGADCA</sequence>
<evidence type="ECO:0000259" key="9">
    <source>
        <dbReference type="PROSITE" id="PS51173"/>
    </source>
</evidence>
<evidence type="ECO:0000313" key="10">
    <source>
        <dbReference type="EMBL" id="ROR35579.1"/>
    </source>
</evidence>
<dbReference type="Gene3D" id="1.50.10.10">
    <property type="match status" value="1"/>
</dbReference>
<dbReference type="AlphaFoldDB" id="A0A8G1X7P5"/>
<dbReference type="InterPro" id="IPR001919">
    <property type="entry name" value="CBD2"/>
</dbReference>
<dbReference type="InterPro" id="IPR006311">
    <property type="entry name" value="TAT_signal"/>
</dbReference>
<accession>A0A8G1X7P5</accession>
<dbReference type="GO" id="GO:0008810">
    <property type="term" value="F:cellulase activity"/>
    <property type="evidence" value="ECO:0007669"/>
    <property type="project" value="UniProtKB-EC"/>
</dbReference>
<keyword evidence="3 7" id="KW-0378">Hydrolase</keyword>
<dbReference type="EMBL" id="RJVJ01000003">
    <property type="protein sequence ID" value="ROR35579.1"/>
    <property type="molecule type" value="Genomic_DNA"/>
</dbReference>
<dbReference type="OrthoDB" id="9808897at2"/>
<gene>
    <name evidence="10" type="ORF">EDD39_7239</name>
</gene>
<evidence type="ECO:0000256" key="7">
    <source>
        <dbReference type="PROSITE-ProRule" id="PRU10060"/>
    </source>
</evidence>
<dbReference type="SMART" id="SM00637">
    <property type="entry name" value="CBD_II"/>
    <property type="match status" value="1"/>
</dbReference>
<dbReference type="InterPro" id="IPR001701">
    <property type="entry name" value="Glyco_hydro_9"/>
</dbReference>
<keyword evidence="5 7" id="KW-0326">Glycosidase</keyword>
<dbReference type="SUPFAM" id="SSF49384">
    <property type="entry name" value="Carbohydrate-binding domain"/>
    <property type="match status" value="1"/>
</dbReference>
<dbReference type="PANTHER" id="PTHR22298">
    <property type="entry name" value="ENDO-1,4-BETA-GLUCANASE"/>
    <property type="match status" value="1"/>
</dbReference>
<dbReference type="InterPro" id="IPR013783">
    <property type="entry name" value="Ig-like_fold"/>
</dbReference>
<feature type="chain" id="PRO_5039742528" description="Endoglucanase" evidence="8">
    <location>
        <begin position="31"/>
        <end position="843"/>
    </location>
</feature>
<keyword evidence="8" id="KW-0136">Cellulose degradation</keyword>
<dbReference type="GO" id="GO:0030245">
    <property type="term" value="P:cellulose catabolic process"/>
    <property type="evidence" value="ECO:0007669"/>
    <property type="project" value="UniProtKB-KW"/>
</dbReference>
<evidence type="ECO:0000256" key="1">
    <source>
        <dbReference type="ARBA" id="ARBA00007072"/>
    </source>
</evidence>
<comment type="catalytic activity">
    <reaction evidence="8">
        <text>Endohydrolysis of (1-&gt;4)-beta-D-glucosidic linkages in cellulose, lichenin and cereal beta-D-glucans.</text>
        <dbReference type="EC" id="3.2.1.4"/>
    </reaction>
</comment>
<evidence type="ECO:0000313" key="11">
    <source>
        <dbReference type="Proteomes" id="UP000267408"/>
    </source>
</evidence>
<dbReference type="PROSITE" id="PS51173">
    <property type="entry name" value="CBM2"/>
    <property type="match status" value="1"/>
</dbReference>
<dbReference type="PROSITE" id="PS51318">
    <property type="entry name" value="TAT"/>
    <property type="match status" value="1"/>
</dbReference>
<dbReference type="InterPro" id="IPR008965">
    <property type="entry name" value="CBM2/CBM3_carb-bd_dom_sf"/>
</dbReference>
<dbReference type="InterPro" id="IPR004197">
    <property type="entry name" value="Cellulase_Ig-like"/>
</dbReference>
<evidence type="ECO:0000256" key="2">
    <source>
        <dbReference type="ARBA" id="ARBA00022729"/>
    </source>
</evidence>
<name>A0A8G1X7P5_9ACTN</name>
<reference evidence="10 11" key="1">
    <citation type="submission" date="2018-11" db="EMBL/GenBank/DDBJ databases">
        <title>Sequencing the genomes of 1000 actinobacteria strains.</title>
        <authorList>
            <person name="Klenk H.-P."/>
        </authorList>
    </citation>
    <scope>NUCLEOTIDE SEQUENCE [LARGE SCALE GENOMIC DNA]</scope>
    <source>
        <strain evidence="10 11">DSM 44780</strain>
    </source>
</reference>
<feature type="signal peptide" evidence="8">
    <location>
        <begin position="1"/>
        <end position="30"/>
    </location>
</feature>
<feature type="active site" evidence="7">
    <location>
        <position position="598"/>
    </location>
</feature>
<dbReference type="RefSeq" id="WP_123563784.1">
    <property type="nucleotide sequence ID" value="NZ_RJVJ01000003.1"/>
</dbReference>
<dbReference type="InterPro" id="IPR033126">
    <property type="entry name" value="Glyco_hydro_9_Asp/Glu_AS"/>
</dbReference>
<comment type="caution">
    <text evidence="10">The sequence shown here is derived from an EMBL/GenBank/DDBJ whole genome shotgun (WGS) entry which is preliminary data.</text>
</comment>
<evidence type="ECO:0000256" key="5">
    <source>
        <dbReference type="ARBA" id="ARBA00023295"/>
    </source>
</evidence>
<dbReference type="Pfam" id="PF00553">
    <property type="entry name" value="CBM_2"/>
    <property type="match status" value="1"/>
</dbReference>
<dbReference type="InterPro" id="IPR008928">
    <property type="entry name" value="6-hairpin_glycosidase_sf"/>
</dbReference>
<organism evidence="10 11">
    <name type="scientific">Kitasatospora cineracea</name>
    <dbReference type="NCBI Taxonomy" id="88074"/>
    <lineage>
        <taxon>Bacteria</taxon>
        <taxon>Bacillati</taxon>
        <taxon>Actinomycetota</taxon>
        <taxon>Actinomycetes</taxon>
        <taxon>Kitasatosporales</taxon>
        <taxon>Streptomycetaceae</taxon>
        <taxon>Kitasatospora</taxon>
    </lineage>
</organism>
<dbReference type="InterPro" id="IPR014756">
    <property type="entry name" value="Ig_E-set"/>
</dbReference>
<dbReference type="EC" id="3.2.1.4" evidence="8"/>
<protein>
    <recommendedName>
        <fullName evidence="8">Endoglucanase</fullName>
        <ecNumber evidence="8">3.2.1.4</ecNumber>
    </recommendedName>
</protein>
<keyword evidence="2 8" id="KW-0732">Signal</keyword>
<dbReference type="GO" id="GO:0030247">
    <property type="term" value="F:polysaccharide binding"/>
    <property type="evidence" value="ECO:0007669"/>
    <property type="project" value="UniProtKB-UniRule"/>
</dbReference>
<evidence type="ECO:0000256" key="4">
    <source>
        <dbReference type="ARBA" id="ARBA00023277"/>
    </source>
</evidence>
<dbReference type="Gene3D" id="2.60.40.290">
    <property type="match status" value="1"/>
</dbReference>
<dbReference type="Pfam" id="PF02927">
    <property type="entry name" value="CelD_N"/>
    <property type="match status" value="1"/>
</dbReference>
<keyword evidence="4 7" id="KW-0119">Carbohydrate metabolism</keyword>
<dbReference type="PROSITE" id="PS00698">
    <property type="entry name" value="GH9_3"/>
    <property type="match status" value="1"/>
</dbReference>
<dbReference type="SUPFAM" id="SSF81296">
    <property type="entry name" value="E set domains"/>
    <property type="match status" value="1"/>
</dbReference>
<evidence type="ECO:0000256" key="6">
    <source>
        <dbReference type="ARBA" id="ARBA00023326"/>
    </source>
</evidence>